<evidence type="ECO:0000256" key="2">
    <source>
        <dbReference type="ARBA" id="ARBA00023136"/>
    </source>
</evidence>
<protein>
    <recommendedName>
        <fullName evidence="6">Mce protein</fullName>
    </recommendedName>
</protein>
<dbReference type="PANTHER" id="PTHR37042:SF4">
    <property type="entry name" value="OUTER MEMBRANE PROTEIN RV1973"/>
    <property type="match status" value="1"/>
</dbReference>
<feature type="transmembrane region" description="Helical" evidence="3">
    <location>
        <begin position="25"/>
        <end position="49"/>
    </location>
</feature>
<dbReference type="GO" id="GO:0016020">
    <property type="term" value="C:membrane"/>
    <property type="evidence" value="ECO:0007669"/>
    <property type="project" value="UniProtKB-SubCell"/>
</dbReference>
<dbReference type="Proteomes" id="UP000180113">
    <property type="component" value="Unassembled WGS sequence"/>
</dbReference>
<keyword evidence="3" id="KW-1133">Transmembrane helix</keyword>
<gene>
    <name evidence="4" type="ORF">BKG62_00645</name>
</gene>
<organism evidence="4 5">
    <name type="scientific">Mycobacteroides chelonae</name>
    <name type="common">Mycobacterium chelonae</name>
    <dbReference type="NCBI Taxonomy" id="1774"/>
    <lineage>
        <taxon>Bacteria</taxon>
        <taxon>Bacillati</taxon>
        <taxon>Actinomycetota</taxon>
        <taxon>Actinomycetes</taxon>
        <taxon>Mycobacteriales</taxon>
        <taxon>Mycobacteriaceae</taxon>
        <taxon>Mycobacteroides</taxon>
    </lineage>
</organism>
<evidence type="ECO:0000313" key="4">
    <source>
        <dbReference type="EMBL" id="OHT54756.1"/>
    </source>
</evidence>
<evidence type="ECO:0000313" key="5">
    <source>
        <dbReference type="Proteomes" id="UP000180113"/>
    </source>
</evidence>
<reference evidence="4 5" key="1">
    <citation type="submission" date="2016-10" db="EMBL/GenBank/DDBJ databases">
        <title>Evaluation of Human, Animal and Environmental Mycobacterium chelonae Isolates by Core Genome Phylogenomic Analysis, Targeted Gene Comparison, and Anti-microbial Susceptibility Patterns: A Tale of Mistaken Identities.</title>
        <authorList>
            <person name="Fogelson S.B."/>
            <person name="Camus A.C."/>
            <person name="Lorenz W."/>
            <person name="Vasireddy R."/>
            <person name="Vasireddy S."/>
            <person name="Smith T."/>
            <person name="Brown-Elliott B.A."/>
            <person name="Wallace R.J.Jr."/>
            <person name="Hasan N.A."/>
            <person name="Reischl U."/>
            <person name="Sanchez S."/>
        </authorList>
    </citation>
    <scope>NUCLEOTIDE SEQUENCE [LARGE SCALE GENOMIC DNA]</scope>
    <source>
        <strain evidence="4 5">42895</strain>
    </source>
</reference>
<name>A0AB73M2A3_MYCCH</name>
<evidence type="ECO:0008006" key="6">
    <source>
        <dbReference type="Google" id="ProtNLM"/>
    </source>
</evidence>
<comment type="subcellular location">
    <subcellularLocation>
        <location evidence="1">Membrane</location>
    </subcellularLocation>
</comment>
<evidence type="ECO:0000256" key="1">
    <source>
        <dbReference type="ARBA" id="ARBA00004370"/>
    </source>
</evidence>
<dbReference type="AlphaFoldDB" id="A0AB73M2A3"/>
<keyword evidence="2 3" id="KW-0472">Membrane</keyword>
<dbReference type="EMBL" id="MLHW01000001">
    <property type="protein sequence ID" value="OHT54756.1"/>
    <property type="molecule type" value="Genomic_DNA"/>
</dbReference>
<comment type="caution">
    <text evidence="4">The sequence shown here is derived from an EMBL/GenBank/DDBJ whole genome shotgun (WGS) entry which is preliminary data.</text>
</comment>
<keyword evidence="3" id="KW-0812">Transmembrane</keyword>
<evidence type="ECO:0000256" key="3">
    <source>
        <dbReference type="SAM" id="Phobius"/>
    </source>
</evidence>
<accession>A0AB73M2A3</accession>
<proteinExistence type="predicted"/>
<sequence length="189" mass="20463">MIQEWPQGPIPYPGYPVPAPTPSRWATVTIIVAGVIALLALGGCGFLGWKLAGDRREMPSESAEVHTAGSQALEAARAFATLLTNVDYRELDRSTAQVLENSTGDFKNAYAKSSADLRQTMVQNKAKATGLVVESAIQSGSATQVTVLLFIDQSVTNVALSEPRLDRSRVRMTMEKVDGRWLTSKIDLL</sequence>
<dbReference type="PANTHER" id="PTHR37042">
    <property type="entry name" value="OUTER MEMBRANE PROTEIN RV1973"/>
    <property type="match status" value="1"/>
</dbReference>